<evidence type="ECO:0000313" key="1">
    <source>
        <dbReference type="EMBL" id="JAD29818.1"/>
    </source>
</evidence>
<dbReference type="AlphaFoldDB" id="A0A0A8YWM0"/>
<sequence length="72" mass="8702">MMFQTLIYGSPWTWRRLDLLIGARLLWRTLEPHHPLGRSMIGRLPTRQYLLVEQTSLPRVFCLILTFARDYW</sequence>
<proteinExistence type="predicted"/>
<name>A0A0A8YWM0_ARUDO</name>
<reference evidence="1" key="2">
    <citation type="journal article" date="2015" name="Data Brief">
        <title>Shoot transcriptome of the giant reed, Arundo donax.</title>
        <authorList>
            <person name="Barrero R.A."/>
            <person name="Guerrero F.D."/>
            <person name="Moolhuijzen P."/>
            <person name="Goolsby J.A."/>
            <person name="Tidwell J."/>
            <person name="Bellgard S.E."/>
            <person name="Bellgard M.I."/>
        </authorList>
    </citation>
    <scope>NUCLEOTIDE SEQUENCE</scope>
    <source>
        <tissue evidence="1">Shoot tissue taken approximately 20 cm above the soil surface</tissue>
    </source>
</reference>
<accession>A0A0A8YWM0</accession>
<protein>
    <submittedName>
        <fullName evidence="1">Uncharacterized protein</fullName>
    </submittedName>
</protein>
<reference evidence="1" key="1">
    <citation type="submission" date="2014-09" db="EMBL/GenBank/DDBJ databases">
        <authorList>
            <person name="Magalhaes I.L.F."/>
            <person name="Oliveira U."/>
            <person name="Santos F.R."/>
            <person name="Vidigal T.H.D.A."/>
            <person name="Brescovit A.D."/>
            <person name="Santos A.J."/>
        </authorList>
    </citation>
    <scope>NUCLEOTIDE SEQUENCE</scope>
    <source>
        <tissue evidence="1">Shoot tissue taken approximately 20 cm above the soil surface</tissue>
    </source>
</reference>
<dbReference type="EMBL" id="GBRH01268077">
    <property type="protein sequence ID" value="JAD29818.1"/>
    <property type="molecule type" value="Transcribed_RNA"/>
</dbReference>
<organism evidence="1">
    <name type="scientific">Arundo donax</name>
    <name type="common">Giant reed</name>
    <name type="synonym">Donax arundinaceus</name>
    <dbReference type="NCBI Taxonomy" id="35708"/>
    <lineage>
        <taxon>Eukaryota</taxon>
        <taxon>Viridiplantae</taxon>
        <taxon>Streptophyta</taxon>
        <taxon>Embryophyta</taxon>
        <taxon>Tracheophyta</taxon>
        <taxon>Spermatophyta</taxon>
        <taxon>Magnoliopsida</taxon>
        <taxon>Liliopsida</taxon>
        <taxon>Poales</taxon>
        <taxon>Poaceae</taxon>
        <taxon>PACMAD clade</taxon>
        <taxon>Arundinoideae</taxon>
        <taxon>Arundineae</taxon>
        <taxon>Arundo</taxon>
    </lineage>
</organism>